<dbReference type="EMBL" id="GG697650">
    <property type="protein sequence ID" value="EFQ36850.1"/>
    <property type="molecule type" value="Genomic_DNA"/>
</dbReference>
<protein>
    <submittedName>
        <fullName evidence="2">Uncharacterized protein</fullName>
    </submittedName>
</protein>
<evidence type="ECO:0000313" key="3">
    <source>
        <dbReference type="Proteomes" id="UP000008782"/>
    </source>
</evidence>
<feature type="signal peptide" evidence="1">
    <location>
        <begin position="1"/>
        <end position="18"/>
    </location>
</feature>
<feature type="chain" id="PRO_5003181146" evidence="1">
    <location>
        <begin position="19"/>
        <end position="63"/>
    </location>
</feature>
<dbReference type="HOGENOM" id="CLU_2885650_0_0_1"/>
<dbReference type="RefSeq" id="XP_008100870.1">
    <property type="nucleotide sequence ID" value="XM_008102679.1"/>
</dbReference>
<keyword evidence="1" id="KW-0732">Signal</keyword>
<dbReference type="AlphaFoldDB" id="E3R162"/>
<evidence type="ECO:0000256" key="1">
    <source>
        <dbReference type="SAM" id="SignalP"/>
    </source>
</evidence>
<dbReference type="VEuPathDB" id="FungiDB:GLRG_11996"/>
<dbReference type="GeneID" id="24417359"/>
<reference evidence="3" key="1">
    <citation type="journal article" date="2012" name="Nat. Genet.">
        <title>Lifestyle transitions in plant pathogenic Colletotrichum fungi deciphered by genome and transcriptome analyses.</title>
        <authorList>
            <person name="O'Connell R.J."/>
            <person name="Thon M.R."/>
            <person name="Hacquard S."/>
            <person name="Amyotte S.G."/>
            <person name="Kleemann J."/>
            <person name="Torres M.F."/>
            <person name="Damm U."/>
            <person name="Buiate E.A."/>
            <person name="Epstein L."/>
            <person name="Alkan N."/>
            <person name="Altmueller J."/>
            <person name="Alvarado-Balderrama L."/>
            <person name="Bauser C.A."/>
            <person name="Becker C."/>
            <person name="Birren B.W."/>
            <person name="Chen Z."/>
            <person name="Choi J."/>
            <person name="Crouch J.A."/>
            <person name="Duvick J.P."/>
            <person name="Farman M.A."/>
            <person name="Gan P."/>
            <person name="Heiman D."/>
            <person name="Henrissat B."/>
            <person name="Howard R.J."/>
            <person name="Kabbage M."/>
            <person name="Koch C."/>
            <person name="Kracher B."/>
            <person name="Kubo Y."/>
            <person name="Law A.D."/>
            <person name="Lebrun M.-H."/>
            <person name="Lee Y.-H."/>
            <person name="Miyara I."/>
            <person name="Moore N."/>
            <person name="Neumann U."/>
            <person name="Nordstroem K."/>
            <person name="Panaccione D.G."/>
            <person name="Panstruga R."/>
            <person name="Place M."/>
            <person name="Proctor R.H."/>
            <person name="Prusky D."/>
            <person name="Rech G."/>
            <person name="Reinhardt R."/>
            <person name="Rollins J.A."/>
            <person name="Rounsley S."/>
            <person name="Schardl C.L."/>
            <person name="Schwartz D.C."/>
            <person name="Shenoy N."/>
            <person name="Shirasu K."/>
            <person name="Sikhakolli U.R."/>
            <person name="Stueber K."/>
            <person name="Sukno S.A."/>
            <person name="Sweigard J.A."/>
            <person name="Takano Y."/>
            <person name="Takahara H."/>
            <person name="Trail F."/>
            <person name="van der Does H.C."/>
            <person name="Voll L.M."/>
            <person name="Will I."/>
            <person name="Young S."/>
            <person name="Zeng Q."/>
            <person name="Zhang J."/>
            <person name="Zhou S."/>
            <person name="Dickman M.B."/>
            <person name="Schulze-Lefert P."/>
            <person name="Ver Loren van Themaat E."/>
            <person name="Ma L.-J."/>
            <person name="Vaillancourt L.J."/>
        </authorList>
    </citation>
    <scope>NUCLEOTIDE SEQUENCE [LARGE SCALE GENOMIC DNA]</scope>
    <source>
        <strain evidence="3">M1.001 / M2 / FGSC 10212</strain>
    </source>
</reference>
<organism evidence="3">
    <name type="scientific">Colletotrichum graminicola (strain M1.001 / M2 / FGSC 10212)</name>
    <name type="common">Maize anthracnose fungus</name>
    <name type="synonym">Glomerella graminicola</name>
    <dbReference type="NCBI Taxonomy" id="645133"/>
    <lineage>
        <taxon>Eukaryota</taxon>
        <taxon>Fungi</taxon>
        <taxon>Dikarya</taxon>
        <taxon>Ascomycota</taxon>
        <taxon>Pezizomycotina</taxon>
        <taxon>Sordariomycetes</taxon>
        <taxon>Hypocreomycetidae</taxon>
        <taxon>Glomerellales</taxon>
        <taxon>Glomerellaceae</taxon>
        <taxon>Colletotrichum</taxon>
        <taxon>Colletotrichum graminicola species complex</taxon>
    </lineage>
</organism>
<gene>
    <name evidence="2" type="ORF">GLRG_11996</name>
</gene>
<accession>E3R162</accession>
<sequence length="63" mass="7058">MKVPFILSLALIVAQVQATCYKCRWTWCMILLIQMLPVAQKVDEREMVTAILTSTVTGEVKSG</sequence>
<keyword evidence="3" id="KW-1185">Reference proteome</keyword>
<dbReference type="Proteomes" id="UP000008782">
    <property type="component" value="Unassembled WGS sequence"/>
</dbReference>
<proteinExistence type="predicted"/>
<evidence type="ECO:0000313" key="2">
    <source>
        <dbReference type="EMBL" id="EFQ36850.1"/>
    </source>
</evidence>
<name>E3R162_COLGM</name>